<evidence type="ECO:0000256" key="2">
    <source>
        <dbReference type="ARBA" id="ARBA00003213"/>
    </source>
</evidence>
<evidence type="ECO:0000313" key="14">
    <source>
        <dbReference type="EMBL" id="OGL74280.1"/>
    </source>
</evidence>
<accession>A0A1F7U7Q2</accession>
<dbReference type="PANTHER" id="PTHR11088">
    <property type="entry name" value="TRNA DIMETHYLALLYLTRANSFERASE"/>
    <property type="match status" value="1"/>
</dbReference>
<gene>
    <name evidence="10" type="primary">miaA</name>
    <name evidence="14" type="ORF">A3D72_04695</name>
</gene>
<keyword evidence="5 10" id="KW-0819">tRNA processing</keyword>
<proteinExistence type="inferred from homology"/>
<feature type="site" description="Interaction with substrate tRNA" evidence="10">
    <location>
        <position position="131"/>
    </location>
</feature>
<dbReference type="InterPro" id="IPR018022">
    <property type="entry name" value="IPT"/>
</dbReference>
<protein>
    <recommendedName>
        <fullName evidence="10">tRNA dimethylallyltransferase</fullName>
        <ecNumber evidence="10">2.5.1.75</ecNumber>
    </recommendedName>
    <alternativeName>
        <fullName evidence="10">Dimethylallyl diphosphate:tRNA dimethylallyltransferase</fullName>
        <shortName evidence="10">DMAPP:tRNA dimethylallyltransferase</shortName>
        <shortName evidence="10">DMATase</shortName>
    </alternativeName>
    <alternativeName>
        <fullName evidence="10">Isopentenyl-diphosphate:tRNA isopentenyltransferase</fullName>
        <shortName evidence="10">IPP transferase</shortName>
        <shortName evidence="10">IPPT</shortName>
        <shortName evidence="10">IPTase</shortName>
    </alternativeName>
</protein>
<evidence type="ECO:0000313" key="15">
    <source>
        <dbReference type="Proteomes" id="UP000176303"/>
    </source>
</evidence>
<dbReference type="Proteomes" id="UP000176303">
    <property type="component" value="Unassembled WGS sequence"/>
</dbReference>
<dbReference type="STRING" id="1802391.A3D72_04695"/>
<dbReference type="Gene3D" id="3.40.50.300">
    <property type="entry name" value="P-loop containing nucleotide triphosphate hydrolases"/>
    <property type="match status" value="1"/>
</dbReference>
<evidence type="ECO:0000256" key="6">
    <source>
        <dbReference type="ARBA" id="ARBA00022741"/>
    </source>
</evidence>
<dbReference type="AlphaFoldDB" id="A0A1F7U7Q2"/>
<evidence type="ECO:0000256" key="9">
    <source>
        <dbReference type="ARBA" id="ARBA00049563"/>
    </source>
</evidence>
<dbReference type="GO" id="GO:0005524">
    <property type="term" value="F:ATP binding"/>
    <property type="evidence" value="ECO:0007669"/>
    <property type="project" value="UniProtKB-UniRule"/>
</dbReference>
<comment type="caution">
    <text evidence="14">The sequence shown here is derived from an EMBL/GenBank/DDBJ whole genome shotgun (WGS) entry which is preliminary data.</text>
</comment>
<evidence type="ECO:0000256" key="8">
    <source>
        <dbReference type="ARBA" id="ARBA00022842"/>
    </source>
</evidence>
<evidence type="ECO:0000256" key="11">
    <source>
        <dbReference type="RuleBase" id="RU003783"/>
    </source>
</evidence>
<dbReference type="InterPro" id="IPR027417">
    <property type="entry name" value="P-loop_NTPase"/>
</dbReference>
<dbReference type="GO" id="GO:0006400">
    <property type="term" value="P:tRNA modification"/>
    <property type="evidence" value="ECO:0007669"/>
    <property type="project" value="TreeGrafter"/>
</dbReference>
<dbReference type="EMBL" id="MGDZ01000003">
    <property type="protein sequence ID" value="OGL74280.1"/>
    <property type="molecule type" value="Genomic_DNA"/>
</dbReference>
<dbReference type="PANTHER" id="PTHR11088:SF60">
    <property type="entry name" value="TRNA DIMETHYLALLYLTRANSFERASE"/>
    <property type="match status" value="1"/>
</dbReference>
<keyword evidence="4 10" id="KW-0808">Transferase</keyword>
<comment type="cofactor">
    <cofactor evidence="1 10">
        <name>Mg(2+)</name>
        <dbReference type="ChEBI" id="CHEBI:18420"/>
    </cofactor>
</comment>
<dbReference type="InterPro" id="IPR039657">
    <property type="entry name" value="Dimethylallyltransferase"/>
</dbReference>
<evidence type="ECO:0000256" key="10">
    <source>
        <dbReference type="HAMAP-Rule" id="MF_00185"/>
    </source>
</evidence>
<feature type="site" description="Interaction with substrate tRNA" evidence="10">
    <location>
        <position position="108"/>
    </location>
</feature>
<dbReference type="Gene3D" id="1.10.20.140">
    <property type="match status" value="1"/>
</dbReference>
<dbReference type="NCBIfam" id="TIGR00174">
    <property type="entry name" value="miaA"/>
    <property type="match status" value="1"/>
</dbReference>
<feature type="binding site" evidence="10">
    <location>
        <begin position="13"/>
        <end position="18"/>
    </location>
    <ligand>
        <name>substrate</name>
    </ligand>
</feature>
<keyword evidence="8 10" id="KW-0460">Magnesium</keyword>
<evidence type="ECO:0000256" key="13">
    <source>
        <dbReference type="RuleBase" id="RU003785"/>
    </source>
</evidence>
<feature type="region of interest" description="Interaction with substrate tRNA" evidence="10">
    <location>
        <begin position="36"/>
        <end position="39"/>
    </location>
</feature>
<dbReference type="EC" id="2.5.1.75" evidence="10"/>
<evidence type="ECO:0000256" key="12">
    <source>
        <dbReference type="RuleBase" id="RU003784"/>
    </source>
</evidence>
<evidence type="ECO:0000256" key="1">
    <source>
        <dbReference type="ARBA" id="ARBA00001946"/>
    </source>
</evidence>
<evidence type="ECO:0000256" key="3">
    <source>
        <dbReference type="ARBA" id="ARBA00005842"/>
    </source>
</evidence>
<keyword evidence="6 10" id="KW-0547">Nucleotide-binding</keyword>
<evidence type="ECO:0000256" key="7">
    <source>
        <dbReference type="ARBA" id="ARBA00022840"/>
    </source>
</evidence>
<comment type="similarity">
    <text evidence="3 10 13">Belongs to the IPP transferase family.</text>
</comment>
<comment type="catalytic activity">
    <reaction evidence="9 10 11">
        <text>adenosine(37) in tRNA + dimethylallyl diphosphate = N(6)-dimethylallyladenosine(37) in tRNA + diphosphate</text>
        <dbReference type="Rhea" id="RHEA:26482"/>
        <dbReference type="Rhea" id="RHEA-COMP:10162"/>
        <dbReference type="Rhea" id="RHEA-COMP:10375"/>
        <dbReference type="ChEBI" id="CHEBI:33019"/>
        <dbReference type="ChEBI" id="CHEBI:57623"/>
        <dbReference type="ChEBI" id="CHEBI:74411"/>
        <dbReference type="ChEBI" id="CHEBI:74415"/>
        <dbReference type="EC" id="2.5.1.75"/>
    </reaction>
</comment>
<sequence>MKPQKLIVVIGPTASGKTALGIRLAKKYGGEVVSADSRQVYRGMDIGTAKPVCGVQRGRCSVEGVRHHLIDVVDPDEQFSVADWKQMALEATRGIIRRGHLPIVVGGTGLYIQSVVDNIEPPRIAANPTLRATLESKSLPELQRMLKRYDPDAAKRIDIKNPRRIIRALEVAIMTGQPFLSQRKKGKPLFDVLEIGINVSRSGLYRRIDERVDEQIRAGLVEEVRGLVARYGPDLSALTAIGYRQIILHLNEKMTLDRAVERIKFDTHAYARRQMTWFRRDKRIRWIHNPEEAEPLAVEFLSK</sequence>
<evidence type="ECO:0000256" key="4">
    <source>
        <dbReference type="ARBA" id="ARBA00022679"/>
    </source>
</evidence>
<comment type="subunit">
    <text evidence="10">Monomer.</text>
</comment>
<dbReference type="Pfam" id="PF01715">
    <property type="entry name" value="IPPT"/>
    <property type="match status" value="1"/>
</dbReference>
<organism evidence="14 15">
    <name type="scientific">Candidatus Uhrbacteria bacterium RIFCSPHIGHO2_02_FULL_57_19</name>
    <dbReference type="NCBI Taxonomy" id="1802391"/>
    <lineage>
        <taxon>Bacteria</taxon>
        <taxon>Candidatus Uhriibacteriota</taxon>
    </lineage>
</organism>
<comment type="caution">
    <text evidence="10">Lacks conserved residue(s) required for the propagation of feature annotation.</text>
</comment>
<keyword evidence="7 10" id="KW-0067">ATP-binding</keyword>
<name>A0A1F7U7Q2_9BACT</name>
<evidence type="ECO:0000256" key="5">
    <source>
        <dbReference type="ARBA" id="ARBA00022694"/>
    </source>
</evidence>
<dbReference type="HAMAP" id="MF_00185">
    <property type="entry name" value="IPP_trans"/>
    <property type="match status" value="1"/>
</dbReference>
<reference evidence="14 15" key="1">
    <citation type="journal article" date="2016" name="Nat. Commun.">
        <title>Thousands of microbial genomes shed light on interconnected biogeochemical processes in an aquifer system.</title>
        <authorList>
            <person name="Anantharaman K."/>
            <person name="Brown C.T."/>
            <person name="Hug L.A."/>
            <person name="Sharon I."/>
            <person name="Castelle C.J."/>
            <person name="Probst A.J."/>
            <person name="Thomas B.C."/>
            <person name="Singh A."/>
            <person name="Wilkins M.J."/>
            <person name="Karaoz U."/>
            <person name="Brodie E.L."/>
            <person name="Williams K.H."/>
            <person name="Hubbard S.S."/>
            <person name="Banfield J.F."/>
        </authorList>
    </citation>
    <scope>NUCLEOTIDE SEQUENCE [LARGE SCALE GENOMIC DNA]</scope>
</reference>
<dbReference type="GO" id="GO:0052381">
    <property type="term" value="F:tRNA dimethylallyltransferase activity"/>
    <property type="evidence" value="ECO:0007669"/>
    <property type="project" value="UniProtKB-UniRule"/>
</dbReference>
<comment type="function">
    <text evidence="2 10 12">Catalyzes the transfer of a dimethylallyl group onto the adenine at position 37 in tRNAs that read codons beginning with uridine, leading to the formation of N6-(dimethylallyl)adenosine (i(6)A).</text>
</comment>
<dbReference type="SUPFAM" id="SSF52540">
    <property type="entry name" value="P-loop containing nucleoside triphosphate hydrolases"/>
    <property type="match status" value="2"/>
</dbReference>
<feature type="binding site" evidence="10">
    <location>
        <begin position="11"/>
        <end position="18"/>
    </location>
    <ligand>
        <name>ATP</name>
        <dbReference type="ChEBI" id="CHEBI:30616"/>
    </ligand>
</feature>